<comment type="subcellular location">
    <subcellularLocation>
        <location evidence="1 7">Cell membrane</location>
        <topology evidence="1 7">Multi-pass membrane protein</topology>
    </subcellularLocation>
</comment>
<feature type="region of interest" description="Disordered" evidence="8">
    <location>
        <begin position="1"/>
        <end position="29"/>
    </location>
</feature>
<dbReference type="InterPro" id="IPR035906">
    <property type="entry name" value="MetI-like_sf"/>
</dbReference>
<accession>A0ABQ7FP98</accession>
<dbReference type="PANTHER" id="PTHR30193">
    <property type="entry name" value="ABC TRANSPORTER PERMEASE PROTEIN"/>
    <property type="match status" value="1"/>
</dbReference>
<feature type="transmembrane region" description="Helical" evidence="7">
    <location>
        <begin position="122"/>
        <end position="143"/>
    </location>
</feature>
<protein>
    <submittedName>
        <fullName evidence="10">Sugar ABC transporter permease</fullName>
    </submittedName>
</protein>
<dbReference type="InterPro" id="IPR051393">
    <property type="entry name" value="ABC_transporter_permease"/>
</dbReference>
<dbReference type="SUPFAM" id="SSF161098">
    <property type="entry name" value="MetI-like"/>
    <property type="match status" value="1"/>
</dbReference>
<evidence type="ECO:0000256" key="8">
    <source>
        <dbReference type="SAM" id="MobiDB-lite"/>
    </source>
</evidence>
<evidence type="ECO:0000256" key="5">
    <source>
        <dbReference type="ARBA" id="ARBA00022989"/>
    </source>
</evidence>
<feature type="transmembrane region" description="Helical" evidence="7">
    <location>
        <begin position="33"/>
        <end position="59"/>
    </location>
</feature>
<dbReference type="PANTHER" id="PTHR30193:SF37">
    <property type="entry name" value="INNER MEMBRANE ABC TRANSPORTER PERMEASE PROTEIN YCJO"/>
    <property type="match status" value="1"/>
</dbReference>
<comment type="similarity">
    <text evidence="7">Belongs to the binding-protein-dependent transport system permease family.</text>
</comment>
<feature type="domain" description="ABC transmembrane type-1" evidence="9">
    <location>
        <begin position="89"/>
        <end position="301"/>
    </location>
</feature>
<organism evidence="10 11">
    <name type="scientific">Streptomyces lycii</name>
    <dbReference type="NCBI Taxonomy" id="2654337"/>
    <lineage>
        <taxon>Bacteria</taxon>
        <taxon>Bacillati</taxon>
        <taxon>Actinomycetota</taxon>
        <taxon>Actinomycetes</taxon>
        <taxon>Kitasatosporales</taxon>
        <taxon>Streptomycetaceae</taxon>
        <taxon>Streptomyces</taxon>
    </lineage>
</organism>
<keyword evidence="11" id="KW-1185">Reference proteome</keyword>
<proteinExistence type="inferred from homology"/>
<evidence type="ECO:0000256" key="1">
    <source>
        <dbReference type="ARBA" id="ARBA00004651"/>
    </source>
</evidence>
<gene>
    <name evidence="10" type="ORF">GCU69_04960</name>
</gene>
<feature type="transmembrane region" description="Helical" evidence="7">
    <location>
        <begin position="89"/>
        <end position="110"/>
    </location>
</feature>
<reference evidence="10 11" key="1">
    <citation type="submission" date="2019-10" db="EMBL/GenBank/DDBJ databases">
        <title>Streptomyces tenebrisbrunneis sp.nov., an endogenous actinomycete isolated from of Lycium ruthenicum.</title>
        <authorList>
            <person name="Ma L."/>
        </authorList>
    </citation>
    <scope>NUCLEOTIDE SEQUENCE [LARGE SCALE GENOMIC DNA]</scope>
    <source>
        <strain evidence="10 11">TRM 66187</strain>
    </source>
</reference>
<dbReference type="Proteomes" id="UP000621266">
    <property type="component" value="Unassembled WGS sequence"/>
</dbReference>
<evidence type="ECO:0000256" key="3">
    <source>
        <dbReference type="ARBA" id="ARBA00022475"/>
    </source>
</evidence>
<feature type="transmembrane region" description="Helical" evidence="7">
    <location>
        <begin position="280"/>
        <end position="302"/>
    </location>
</feature>
<evidence type="ECO:0000313" key="11">
    <source>
        <dbReference type="Proteomes" id="UP000621266"/>
    </source>
</evidence>
<dbReference type="InterPro" id="IPR000515">
    <property type="entry name" value="MetI-like"/>
</dbReference>
<dbReference type="CDD" id="cd06261">
    <property type="entry name" value="TM_PBP2"/>
    <property type="match status" value="1"/>
</dbReference>
<dbReference type="EMBL" id="WHPN01000106">
    <property type="protein sequence ID" value="KAF4410219.1"/>
    <property type="molecule type" value="Genomic_DNA"/>
</dbReference>
<feature type="transmembrane region" description="Helical" evidence="7">
    <location>
        <begin position="175"/>
        <end position="195"/>
    </location>
</feature>
<evidence type="ECO:0000313" key="10">
    <source>
        <dbReference type="EMBL" id="KAF4410219.1"/>
    </source>
</evidence>
<dbReference type="PROSITE" id="PS50928">
    <property type="entry name" value="ABC_TM1"/>
    <property type="match status" value="1"/>
</dbReference>
<keyword evidence="6 7" id="KW-0472">Membrane</keyword>
<keyword evidence="3" id="KW-1003">Cell membrane</keyword>
<feature type="compositionally biased region" description="Low complexity" evidence="8">
    <location>
        <begin position="16"/>
        <end position="25"/>
    </location>
</feature>
<feature type="transmembrane region" description="Helical" evidence="7">
    <location>
        <begin position="233"/>
        <end position="254"/>
    </location>
</feature>
<evidence type="ECO:0000256" key="4">
    <source>
        <dbReference type="ARBA" id="ARBA00022692"/>
    </source>
</evidence>
<keyword evidence="2 7" id="KW-0813">Transport</keyword>
<evidence type="ECO:0000259" key="9">
    <source>
        <dbReference type="PROSITE" id="PS50928"/>
    </source>
</evidence>
<dbReference type="Pfam" id="PF00528">
    <property type="entry name" value="BPD_transp_1"/>
    <property type="match status" value="1"/>
</dbReference>
<comment type="caution">
    <text evidence="10">The sequence shown here is derived from an EMBL/GenBank/DDBJ whole genome shotgun (WGS) entry which is preliminary data.</text>
</comment>
<keyword evidence="5 7" id="KW-1133">Transmembrane helix</keyword>
<dbReference type="RefSeq" id="WP_098751803.1">
    <property type="nucleotide sequence ID" value="NZ_WHPN01000106.1"/>
</dbReference>
<evidence type="ECO:0000256" key="6">
    <source>
        <dbReference type="ARBA" id="ARBA00023136"/>
    </source>
</evidence>
<sequence length="317" mass="33970">MPVSSTRLPVRKAPEAAPSSRASGSKGAGRPGLGWAVPGLLFFTLFAIVPMIMVIVLSFTSWQGLGMPSFNGTENWSRLWNDPVMRQGITLSLLLTLFSWMVQTPIALLIGVWSAGRQRARAVLSAIFFLPLLASSVALGLLWKSLLDPNFGLIADIGPWIGFSDGNLLGSERGAFAAIVFVASWQFIPLHTLLYQGGARQIPKSLYDAAYVDGAGTVRQFFSITLPQLKNTIITSSVLMVVGALTFFDTVLILTEGGPGTSTAIVPYHMYNTGFEAFEMGYASAIATVLVIVATGVSLLLVRITGFGAMRSTREGM</sequence>
<dbReference type="Gene3D" id="1.10.3720.10">
    <property type="entry name" value="MetI-like"/>
    <property type="match status" value="1"/>
</dbReference>
<evidence type="ECO:0000256" key="2">
    <source>
        <dbReference type="ARBA" id="ARBA00022448"/>
    </source>
</evidence>
<keyword evidence="4 7" id="KW-0812">Transmembrane</keyword>
<evidence type="ECO:0000256" key="7">
    <source>
        <dbReference type="RuleBase" id="RU363032"/>
    </source>
</evidence>
<name>A0ABQ7FP98_9ACTN</name>